<evidence type="ECO:0000313" key="2">
    <source>
        <dbReference type="Proteomes" id="UP000504693"/>
    </source>
</evidence>
<dbReference type="Proteomes" id="UP000504693">
    <property type="component" value="Chromosome"/>
</dbReference>
<keyword evidence="1" id="KW-0223">Dioxygenase</keyword>
<dbReference type="PIRSF" id="PIRSF028139">
    <property type="entry name" value="DOPA-diox_rel_Mll2280"/>
    <property type="match status" value="1"/>
</dbReference>
<dbReference type="RefSeq" id="WP_173214888.1">
    <property type="nucleotide sequence ID" value="NZ_CP053921.1"/>
</dbReference>
<name>A0A7D3XCH0_9SPHN</name>
<dbReference type="KEGG" id="emv:HQR01_10870"/>
<accession>A0A7D3XCH0</accession>
<dbReference type="SUPFAM" id="SSF143410">
    <property type="entry name" value="DOPA-like"/>
    <property type="match status" value="1"/>
</dbReference>
<dbReference type="InterPro" id="IPR023389">
    <property type="entry name" value="DOPA-like_sf"/>
</dbReference>
<dbReference type="InterPro" id="IPR014980">
    <property type="entry name" value="DOPA_dioxygen"/>
</dbReference>
<reference evidence="1 2" key="1">
    <citation type="submission" date="2020-05" db="EMBL/GenBank/DDBJ databases">
        <title>Erythrobacter mangrovi sp. nov., isolated from rhizosphere soil of mangrove plant (Kandelia candel).</title>
        <authorList>
            <person name="Ye Y.H."/>
        </authorList>
    </citation>
    <scope>NUCLEOTIDE SEQUENCE [LARGE SCALE GENOMIC DNA]</scope>
    <source>
        <strain evidence="1 2">EB310</strain>
    </source>
</reference>
<dbReference type="AlphaFoldDB" id="A0A7D3XCH0"/>
<evidence type="ECO:0000313" key="1">
    <source>
        <dbReference type="EMBL" id="QKG71820.1"/>
    </source>
</evidence>
<dbReference type="PANTHER" id="PTHR36423:SF2">
    <property type="entry name" value="AFR070WP"/>
    <property type="match status" value="1"/>
</dbReference>
<dbReference type="EMBL" id="CP053921">
    <property type="protein sequence ID" value="QKG71820.1"/>
    <property type="molecule type" value="Genomic_DNA"/>
</dbReference>
<dbReference type="GO" id="GO:0051213">
    <property type="term" value="F:dioxygenase activity"/>
    <property type="evidence" value="ECO:0007669"/>
    <property type="project" value="UniProtKB-KW"/>
</dbReference>
<dbReference type="PANTHER" id="PTHR36423">
    <property type="entry name" value="AFR070WP"/>
    <property type="match status" value="1"/>
</dbReference>
<dbReference type="Gene3D" id="3.30.70.1240">
    <property type="entry name" value="DOPA-like domains"/>
    <property type="match status" value="1"/>
</dbReference>
<protein>
    <submittedName>
        <fullName evidence="1">4,5-dioxygenase</fullName>
    </submittedName>
</protein>
<dbReference type="Pfam" id="PF08883">
    <property type="entry name" value="DOPA_dioxygen"/>
    <property type="match status" value="1"/>
</dbReference>
<keyword evidence="1" id="KW-0560">Oxidoreductase</keyword>
<gene>
    <name evidence="1" type="ORF">HQR01_10870</name>
</gene>
<proteinExistence type="predicted"/>
<sequence>MPIKGYHAHIYFDPAEIEAARAFAKAAQNAFGMPVGHFHTSPVGPHPRGSCQLSLRPEQFAQFAVWAPEARGDLTIFAHGVSGNDLVDHTRYVIWFGQSEALDMSVFD</sequence>
<organism evidence="1 2">
    <name type="scientific">Erythrobacter mangrovi</name>
    <dbReference type="NCBI Taxonomy" id="2739433"/>
    <lineage>
        <taxon>Bacteria</taxon>
        <taxon>Pseudomonadati</taxon>
        <taxon>Pseudomonadota</taxon>
        <taxon>Alphaproteobacteria</taxon>
        <taxon>Sphingomonadales</taxon>
        <taxon>Erythrobacteraceae</taxon>
        <taxon>Erythrobacter/Porphyrobacter group</taxon>
        <taxon>Erythrobacter</taxon>
    </lineage>
</organism>
<keyword evidence="2" id="KW-1185">Reference proteome</keyword>